<keyword evidence="4" id="KW-1185">Reference proteome</keyword>
<reference evidence="3 4" key="1">
    <citation type="submission" date="2020-03" db="EMBL/GenBank/DDBJ databases">
        <title>Whole genome shotgun sequence of Phytohabitans houttuyneae NBRC 108639.</title>
        <authorList>
            <person name="Komaki H."/>
            <person name="Tamura T."/>
        </authorList>
    </citation>
    <scope>NUCLEOTIDE SEQUENCE [LARGE SCALE GENOMIC DNA]</scope>
    <source>
        <strain evidence="3 4">NBRC 108639</strain>
    </source>
</reference>
<sequence length="247" mass="27065">MTDSGMRGRVKGLLGGPTPFVNDTLEPMDVSPNDANAQHHALQVLTLAQRTGEEHIASARRESDRIIAEARAQAEQVMRDAQSHAQVLQKEAEKALADAHASAAQITEAAQAHSDAAQRSADDILGDARARADELVKASQASADELKHQAQQRFEDVVGSLAAKREALQRQIEALEQFDHDYRARLTSFMQHQLRSLWVDEPRVDPQSIDGIEDYDDEVDEADHHPRAALEEATVAVPTQGSKSDLS</sequence>
<dbReference type="Proteomes" id="UP000482800">
    <property type="component" value="Unassembled WGS sequence"/>
</dbReference>
<dbReference type="AlphaFoldDB" id="A0A6V8KKX0"/>
<evidence type="ECO:0000313" key="4">
    <source>
        <dbReference type="Proteomes" id="UP000482800"/>
    </source>
</evidence>
<evidence type="ECO:0000256" key="1">
    <source>
        <dbReference type="SAM" id="Coils"/>
    </source>
</evidence>
<gene>
    <name evidence="3" type="ORF">Phou_086840</name>
</gene>
<dbReference type="InterPro" id="IPR007793">
    <property type="entry name" value="DivIVA_fam"/>
</dbReference>
<reference evidence="3 4" key="2">
    <citation type="submission" date="2020-03" db="EMBL/GenBank/DDBJ databases">
        <authorList>
            <person name="Ichikawa N."/>
            <person name="Kimura A."/>
            <person name="Kitahashi Y."/>
            <person name="Uohara A."/>
        </authorList>
    </citation>
    <scope>NUCLEOTIDE SEQUENCE [LARGE SCALE GENOMIC DNA]</scope>
    <source>
        <strain evidence="3 4">NBRC 108639</strain>
    </source>
</reference>
<evidence type="ECO:0000313" key="3">
    <source>
        <dbReference type="EMBL" id="GFJ84504.1"/>
    </source>
</evidence>
<comment type="caution">
    <text evidence="3">The sequence shown here is derived from an EMBL/GenBank/DDBJ whole genome shotgun (WGS) entry which is preliminary data.</text>
</comment>
<organism evidence="3 4">
    <name type="scientific">Phytohabitans houttuyneae</name>
    <dbReference type="NCBI Taxonomy" id="1076126"/>
    <lineage>
        <taxon>Bacteria</taxon>
        <taxon>Bacillati</taxon>
        <taxon>Actinomycetota</taxon>
        <taxon>Actinomycetes</taxon>
        <taxon>Micromonosporales</taxon>
        <taxon>Micromonosporaceae</taxon>
    </lineage>
</organism>
<dbReference type="PANTHER" id="PTHR35794">
    <property type="entry name" value="CELL DIVISION PROTEIN DIVIVA"/>
    <property type="match status" value="1"/>
</dbReference>
<keyword evidence="1" id="KW-0175">Coiled coil</keyword>
<evidence type="ECO:0008006" key="5">
    <source>
        <dbReference type="Google" id="ProtNLM"/>
    </source>
</evidence>
<accession>A0A6V8KKX0</accession>
<name>A0A6V8KKX0_9ACTN</name>
<proteinExistence type="predicted"/>
<protein>
    <recommendedName>
        <fullName evidence="5">Cell division protein DivIVA</fullName>
    </recommendedName>
</protein>
<dbReference type="EMBL" id="BLPF01000003">
    <property type="protein sequence ID" value="GFJ84504.1"/>
    <property type="molecule type" value="Genomic_DNA"/>
</dbReference>
<feature type="region of interest" description="Disordered" evidence="2">
    <location>
        <begin position="1"/>
        <end position="20"/>
    </location>
</feature>
<evidence type="ECO:0000256" key="2">
    <source>
        <dbReference type="SAM" id="MobiDB-lite"/>
    </source>
</evidence>
<feature type="coiled-coil region" evidence="1">
    <location>
        <begin position="71"/>
        <end position="98"/>
    </location>
</feature>
<dbReference type="PANTHER" id="PTHR35794:SF2">
    <property type="entry name" value="CELL DIVISION PROTEIN DIVIVA"/>
    <property type="match status" value="1"/>
</dbReference>